<dbReference type="PROSITE" id="PS00455">
    <property type="entry name" value="AMP_BINDING"/>
    <property type="match status" value="1"/>
</dbReference>
<sequence length="458" mass="49599">MVLIISFSLSLPILVPLNTRLTATEIARQVNLVEPALLVADEELAGADGVNGGRWPAPIPDIQTVLAEPLQTVSLAELAGDASLNRSEAGRKWQESVQIDEEQVQSIVFTSGTTGKPKGVQLSFANHFWSATASAFRLGVGPEDRWLSCMPLYHVSGMAVVFRSCLYGTAIVLQRRFEIEAFQRSLRDDRVTQTSLVPTMLHRLVHSSPITEWPRSLRTVLIGGAAVTPELLRAALEAGVPVTPSYGLTETATQAATALPADVRRKPGSVGRPLLFTELRIADADGSSVTAGETGEILVRGPQVTRAYYRNPDATAATLREGWLHTGDMGRLDGDGDLYVLQRRTDLIVSGGENIYPVEVESVLREHPAVAEVCVVGLPDEEWGQRCAAAVQLHAGESVTRDALLAFSRGRLAGYKQPSAKHIRFVEALPETASGKISRRAVSSLFEDITLTHKECQK</sequence>
<keyword evidence="3" id="KW-0547">Nucleotide-binding</keyword>
<dbReference type="GO" id="GO:0009234">
    <property type="term" value="P:menaquinone biosynthetic process"/>
    <property type="evidence" value="ECO:0007669"/>
    <property type="project" value="UniProtKB-KW"/>
</dbReference>
<comment type="caution">
    <text evidence="7">The sequence shown here is derived from an EMBL/GenBank/DDBJ whole genome shotgun (WGS) entry which is preliminary data.</text>
</comment>
<dbReference type="InterPro" id="IPR000873">
    <property type="entry name" value="AMP-dep_synth/lig_dom"/>
</dbReference>
<evidence type="ECO:0000259" key="6">
    <source>
        <dbReference type="Pfam" id="PF13193"/>
    </source>
</evidence>
<evidence type="ECO:0000256" key="1">
    <source>
        <dbReference type="ARBA" id="ARBA00022428"/>
    </source>
</evidence>
<keyword evidence="1" id="KW-0474">Menaquinone biosynthesis</keyword>
<protein>
    <submittedName>
        <fullName evidence="7">O-succinylbenzoate--CoA ligase</fullName>
        <ecNumber evidence="7">6.2.1.26</ecNumber>
    </submittedName>
</protein>
<keyword evidence="4" id="KW-0067">ATP-binding</keyword>
<feature type="domain" description="AMP-dependent synthetase/ligase" evidence="5">
    <location>
        <begin position="13"/>
        <end position="309"/>
    </location>
</feature>
<dbReference type="GO" id="GO:0031956">
    <property type="term" value="F:medium-chain fatty acid-CoA ligase activity"/>
    <property type="evidence" value="ECO:0007669"/>
    <property type="project" value="TreeGrafter"/>
</dbReference>
<evidence type="ECO:0000259" key="5">
    <source>
        <dbReference type="Pfam" id="PF00501"/>
    </source>
</evidence>
<evidence type="ECO:0000256" key="3">
    <source>
        <dbReference type="ARBA" id="ARBA00022741"/>
    </source>
</evidence>
<reference evidence="7" key="1">
    <citation type="submission" date="2019-09" db="EMBL/GenBank/DDBJ databases">
        <title>Characterisation of the sponge microbiome using genome-centric metagenomics.</title>
        <authorList>
            <person name="Engelberts J.P."/>
            <person name="Robbins S.J."/>
            <person name="De Goeij J.M."/>
            <person name="Aranda M."/>
            <person name="Bell S.C."/>
            <person name="Webster N.S."/>
        </authorList>
    </citation>
    <scope>NUCLEOTIDE SEQUENCE</scope>
    <source>
        <strain evidence="7">SB0675_bin_29</strain>
    </source>
</reference>
<dbReference type="GO" id="GO:0008756">
    <property type="term" value="F:o-succinylbenzoate-CoA ligase activity"/>
    <property type="evidence" value="ECO:0007669"/>
    <property type="project" value="UniProtKB-EC"/>
</dbReference>
<dbReference type="EMBL" id="VYDA01000478">
    <property type="protein sequence ID" value="MYH62697.1"/>
    <property type="molecule type" value="Genomic_DNA"/>
</dbReference>
<dbReference type="InterPro" id="IPR045851">
    <property type="entry name" value="AMP-bd_C_sf"/>
</dbReference>
<accession>A0A6B1G2S1</accession>
<dbReference type="InterPro" id="IPR025110">
    <property type="entry name" value="AMP-bd_C"/>
</dbReference>
<dbReference type="Gene3D" id="3.30.300.30">
    <property type="match status" value="1"/>
</dbReference>
<dbReference type="Pfam" id="PF13193">
    <property type="entry name" value="AMP-binding_C"/>
    <property type="match status" value="1"/>
</dbReference>
<dbReference type="EC" id="6.2.1.26" evidence="7"/>
<dbReference type="Pfam" id="PF00501">
    <property type="entry name" value="AMP-binding"/>
    <property type="match status" value="1"/>
</dbReference>
<dbReference type="PANTHER" id="PTHR43201">
    <property type="entry name" value="ACYL-COA SYNTHETASE"/>
    <property type="match status" value="1"/>
</dbReference>
<organism evidence="7">
    <name type="scientific">Caldilineaceae bacterium SB0675_bin_29</name>
    <dbReference type="NCBI Taxonomy" id="2605266"/>
    <lineage>
        <taxon>Bacteria</taxon>
        <taxon>Bacillati</taxon>
        <taxon>Chloroflexota</taxon>
        <taxon>Caldilineae</taxon>
        <taxon>Caldilineales</taxon>
        <taxon>Caldilineaceae</taxon>
    </lineage>
</organism>
<evidence type="ECO:0000256" key="4">
    <source>
        <dbReference type="ARBA" id="ARBA00022840"/>
    </source>
</evidence>
<dbReference type="InterPro" id="IPR020845">
    <property type="entry name" value="AMP-binding_CS"/>
</dbReference>
<feature type="domain" description="AMP-binding enzyme C-terminal" evidence="6">
    <location>
        <begin position="359"/>
        <end position="436"/>
    </location>
</feature>
<evidence type="ECO:0000313" key="7">
    <source>
        <dbReference type="EMBL" id="MYH62697.1"/>
    </source>
</evidence>
<dbReference type="InterPro" id="IPR042099">
    <property type="entry name" value="ANL_N_sf"/>
</dbReference>
<dbReference type="GO" id="GO:0006631">
    <property type="term" value="P:fatty acid metabolic process"/>
    <property type="evidence" value="ECO:0007669"/>
    <property type="project" value="TreeGrafter"/>
</dbReference>
<proteinExistence type="predicted"/>
<dbReference type="NCBIfam" id="TIGR01923">
    <property type="entry name" value="menE"/>
    <property type="match status" value="1"/>
</dbReference>
<evidence type="ECO:0000256" key="2">
    <source>
        <dbReference type="ARBA" id="ARBA00022598"/>
    </source>
</evidence>
<keyword evidence="2 7" id="KW-0436">Ligase</keyword>
<dbReference type="GO" id="GO:0005524">
    <property type="term" value="F:ATP binding"/>
    <property type="evidence" value="ECO:0007669"/>
    <property type="project" value="UniProtKB-KW"/>
</dbReference>
<dbReference type="PANTHER" id="PTHR43201:SF32">
    <property type="entry name" value="2-SUCCINYLBENZOATE--COA LIGASE, CHLOROPLASTIC_PEROXISOMAL"/>
    <property type="match status" value="1"/>
</dbReference>
<name>A0A6B1G2S1_9CHLR</name>
<gene>
    <name evidence="7" type="primary">menE</name>
    <name evidence="7" type="ORF">F4148_13395</name>
</gene>
<dbReference type="SUPFAM" id="SSF56801">
    <property type="entry name" value="Acetyl-CoA synthetase-like"/>
    <property type="match status" value="1"/>
</dbReference>
<dbReference type="Gene3D" id="3.40.50.12780">
    <property type="entry name" value="N-terminal domain of ligase-like"/>
    <property type="match status" value="1"/>
</dbReference>
<dbReference type="InterPro" id="IPR010192">
    <property type="entry name" value="MenE"/>
</dbReference>
<dbReference type="AlphaFoldDB" id="A0A6B1G2S1"/>